<proteinExistence type="predicted"/>
<reference evidence="1" key="1">
    <citation type="submission" date="2020-08" db="EMBL/GenBank/DDBJ databases">
        <title>Genomic Encyclopedia of Type Strains, Phase IV (KMG-V): Genome sequencing to study the core and pangenomes of soil and plant-associated prokaryotes.</title>
        <authorList>
            <person name="Whitman W."/>
        </authorList>
    </citation>
    <scope>NUCLEOTIDE SEQUENCE [LARGE SCALE GENOMIC DNA]</scope>
    <source>
        <strain evidence="1">M8UP27</strain>
    </source>
</reference>
<dbReference type="AlphaFoldDB" id="A0A7W8MR56"/>
<evidence type="ECO:0008006" key="3">
    <source>
        <dbReference type="Google" id="ProtNLM"/>
    </source>
</evidence>
<evidence type="ECO:0000313" key="2">
    <source>
        <dbReference type="Proteomes" id="UP000568106"/>
    </source>
</evidence>
<dbReference type="EMBL" id="JACHDY010000002">
    <property type="protein sequence ID" value="MBB5317278.1"/>
    <property type="molecule type" value="Genomic_DNA"/>
</dbReference>
<gene>
    <name evidence="1" type="ORF">HDF09_001947</name>
</gene>
<accession>A0A7W8MR56</accession>
<name>A0A7W8MR56_9BACT</name>
<organism evidence="1 2">
    <name type="scientific">Tunturiibacter empetritectus</name>
    <dbReference type="NCBI Taxonomy" id="3069691"/>
    <lineage>
        <taxon>Bacteria</taxon>
        <taxon>Pseudomonadati</taxon>
        <taxon>Acidobacteriota</taxon>
        <taxon>Terriglobia</taxon>
        <taxon>Terriglobales</taxon>
        <taxon>Acidobacteriaceae</taxon>
        <taxon>Tunturiibacter</taxon>
    </lineage>
</organism>
<comment type="caution">
    <text evidence="1">The sequence shown here is derived from an EMBL/GenBank/DDBJ whole genome shotgun (WGS) entry which is preliminary data.</text>
</comment>
<protein>
    <recommendedName>
        <fullName evidence="3">DUF3052 family protein</fullName>
    </recommendedName>
</protein>
<keyword evidence="2" id="KW-1185">Reference proteome</keyword>
<sequence length="114" mass="12848">MEVALIAAPDGFEELLGDLPEKTALLTRLRPTTSLALCFIRSLADLASTLDLLALRLPKQASVWIIHPKRSGKHHVDFNQNHVRDESLALGLVDYKVCSINEDWSALKFAWRKR</sequence>
<evidence type="ECO:0000313" key="1">
    <source>
        <dbReference type="EMBL" id="MBB5317278.1"/>
    </source>
</evidence>
<dbReference type="Proteomes" id="UP000568106">
    <property type="component" value="Unassembled WGS sequence"/>
</dbReference>